<evidence type="ECO:0000313" key="5">
    <source>
        <dbReference type="EMBL" id="OAG94120.1"/>
    </source>
</evidence>
<dbReference type="GO" id="GO:0030170">
    <property type="term" value="F:pyridoxal phosphate binding"/>
    <property type="evidence" value="ECO:0007669"/>
    <property type="project" value="InterPro"/>
</dbReference>
<dbReference type="GO" id="GO:0006565">
    <property type="term" value="P:L-serine catabolic process"/>
    <property type="evidence" value="ECO:0007669"/>
    <property type="project" value="TreeGrafter"/>
</dbReference>
<accession>A0A853KFI2</accession>
<comment type="cofactor">
    <cofactor evidence="1">
        <name>pyridoxal 5'-phosphate</name>
        <dbReference type="ChEBI" id="CHEBI:597326"/>
    </cofactor>
</comment>
<feature type="domain" description="Tryptophan synthase beta chain-like PALP" evidence="4">
    <location>
        <begin position="76"/>
        <end position="380"/>
    </location>
</feature>
<dbReference type="PROSITE" id="PS00165">
    <property type="entry name" value="DEHYDRATASE_SER_THR"/>
    <property type="match status" value="1"/>
</dbReference>
<organism evidence="5 6">
    <name type="scientific">Ferroacidibacillus organovorans</name>
    <dbReference type="NCBI Taxonomy" id="1765683"/>
    <lineage>
        <taxon>Bacteria</taxon>
        <taxon>Bacillati</taxon>
        <taxon>Bacillota</taxon>
        <taxon>Bacilli</taxon>
        <taxon>Bacillales</taxon>
        <taxon>Alicyclobacillaceae</taxon>
        <taxon>Ferroacidibacillus</taxon>
    </lineage>
</organism>
<dbReference type="InterPro" id="IPR036052">
    <property type="entry name" value="TrpB-like_PALP_sf"/>
</dbReference>
<dbReference type="RefSeq" id="WP_067563874.1">
    <property type="nucleotide sequence ID" value="NZ_LSUQ01000016.1"/>
</dbReference>
<evidence type="ECO:0000256" key="2">
    <source>
        <dbReference type="ARBA" id="ARBA00022898"/>
    </source>
</evidence>
<evidence type="ECO:0000313" key="6">
    <source>
        <dbReference type="Proteomes" id="UP000077421"/>
    </source>
</evidence>
<reference evidence="5 6" key="1">
    <citation type="submission" date="2016-02" db="EMBL/GenBank/DDBJ databases">
        <title>Draft genome sequence of Acidibacillus ferrooxidans SLC66.</title>
        <authorList>
            <person name="Oliveira G."/>
            <person name="Nancucheo I."/>
            <person name="Dall'Agnol H."/>
            <person name="Johnson B."/>
            <person name="Oliveira R."/>
            <person name="Nunes G.L."/>
            <person name="Tzotzos G."/>
            <person name="Orellana S.C."/>
            <person name="Salim A.C."/>
            <person name="Araujo F.M."/>
        </authorList>
    </citation>
    <scope>NUCLEOTIDE SEQUENCE [LARGE SCALE GENOMIC DNA]</scope>
    <source>
        <strain evidence="5 6">SLC66</strain>
    </source>
</reference>
<dbReference type="PANTHER" id="PTHR48078:SF6">
    <property type="entry name" value="L-THREONINE DEHYDRATASE CATABOLIC TDCB"/>
    <property type="match status" value="1"/>
</dbReference>
<dbReference type="OrthoDB" id="9778118at2"/>
<dbReference type="NCBIfam" id="NF006050">
    <property type="entry name" value="PRK08197.1"/>
    <property type="match status" value="1"/>
</dbReference>
<dbReference type="InterPro" id="IPR001926">
    <property type="entry name" value="TrpB-like_PALP"/>
</dbReference>
<evidence type="ECO:0000256" key="1">
    <source>
        <dbReference type="ARBA" id="ARBA00001933"/>
    </source>
</evidence>
<dbReference type="GO" id="GO:0006567">
    <property type="term" value="P:L-threonine catabolic process"/>
    <property type="evidence" value="ECO:0007669"/>
    <property type="project" value="TreeGrafter"/>
</dbReference>
<protein>
    <submittedName>
        <fullName evidence="5">Threonine synthase</fullName>
    </submittedName>
</protein>
<dbReference type="PANTHER" id="PTHR48078">
    <property type="entry name" value="THREONINE DEHYDRATASE, MITOCHONDRIAL-RELATED"/>
    <property type="match status" value="1"/>
</dbReference>
<dbReference type="CDD" id="cd01563">
    <property type="entry name" value="Thr-synth_1"/>
    <property type="match status" value="1"/>
</dbReference>
<evidence type="ECO:0000256" key="3">
    <source>
        <dbReference type="ARBA" id="ARBA00023239"/>
    </source>
</evidence>
<dbReference type="AlphaFoldDB" id="A0A853KFI2"/>
<dbReference type="Proteomes" id="UP000077421">
    <property type="component" value="Unassembled WGS sequence"/>
</dbReference>
<evidence type="ECO:0000259" key="4">
    <source>
        <dbReference type="Pfam" id="PF00291"/>
    </source>
</evidence>
<dbReference type="SUPFAM" id="SSF53686">
    <property type="entry name" value="Tryptophan synthase beta subunit-like PLP-dependent enzymes"/>
    <property type="match status" value="1"/>
</dbReference>
<dbReference type="EMBL" id="LSUQ01000016">
    <property type="protein sequence ID" value="OAG94120.1"/>
    <property type="molecule type" value="Genomic_DNA"/>
</dbReference>
<keyword evidence="3" id="KW-0456">Lyase</keyword>
<dbReference type="InterPro" id="IPR050147">
    <property type="entry name" value="Ser/Thr_Dehydratase"/>
</dbReference>
<proteinExistence type="predicted"/>
<comment type="caution">
    <text evidence="5">The sequence shown here is derived from an EMBL/GenBank/DDBJ whole genome shotgun (WGS) entry which is preliminary data.</text>
</comment>
<dbReference type="Pfam" id="PF00291">
    <property type="entry name" value="PALP"/>
    <property type="match status" value="1"/>
</dbReference>
<dbReference type="GO" id="GO:0009097">
    <property type="term" value="P:isoleucine biosynthetic process"/>
    <property type="evidence" value="ECO:0007669"/>
    <property type="project" value="TreeGrafter"/>
</dbReference>
<dbReference type="GO" id="GO:0003941">
    <property type="term" value="F:L-serine ammonia-lyase activity"/>
    <property type="evidence" value="ECO:0007669"/>
    <property type="project" value="TreeGrafter"/>
</dbReference>
<gene>
    <name evidence="5" type="ORF">AYW79_07270</name>
</gene>
<dbReference type="Gene3D" id="3.40.50.1100">
    <property type="match status" value="2"/>
</dbReference>
<dbReference type="GO" id="GO:0004794">
    <property type="term" value="F:threonine deaminase activity"/>
    <property type="evidence" value="ECO:0007669"/>
    <property type="project" value="TreeGrafter"/>
</dbReference>
<dbReference type="InterPro" id="IPR000634">
    <property type="entry name" value="Ser/Thr_deHydtase_PyrdxlP-BS"/>
</dbReference>
<keyword evidence="2" id="KW-0663">Pyridoxal phosphate</keyword>
<name>A0A853KFI2_9BACL</name>
<sequence>MSYSALLNLVCSRCQKKAASGVIQQTCPDCDAPYLCEYDLERVRASWEKHPLVEREKTLWRYHELLPLQSEENRVSLYEPMTGVWPLLGYAKKIGLRHLYVKDEGILPTGSFKARGASVGLSRARELGVRAFAMPTNGNAGSAWAAYAARAQIPALIVLPSDAPRTPRKEMIAYGADVYVVDGTIGDAGRLTQALCKATGVYDVSTLREPYRLEGKKTMGLEIAEQFAGGLPDVIVYPTGGGAGVIGIHRALAQLQAMGRIQGPLPKMVIVQAEGCAPLVRAFEQGEDVSVPVNHPFTSAFGMRVPKALGDFMILKTLRETGGTAIRVSERQIADTRRQLAQDDGFFVCPEGAAAFAGVDVLRASGWLKEKDRVLVVNTGSGLKYTDDAPFDVPQASDVGDFSRFIERVSMRD</sequence>